<proteinExistence type="predicted"/>
<evidence type="ECO:0000259" key="2">
    <source>
        <dbReference type="PROSITE" id="PS50829"/>
    </source>
</evidence>
<dbReference type="Gene3D" id="3.30.1490.40">
    <property type="match status" value="1"/>
</dbReference>
<feature type="region of interest" description="Disordered" evidence="1">
    <location>
        <begin position="116"/>
        <end position="144"/>
    </location>
</feature>
<feature type="non-terminal residue" evidence="3">
    <location>
        <position position="1"/>
    </location>
</feature>
<dbReference type="InterPro" id="IPR003169">
    <property type="entry name" value="GYF"/>
</dbReference>
<evidence type="ECO:0000313" key="3">
    <source>
        <dbReference type="EMBL" id="GMT32067.1"/>
    </source>
</evidence>
<organism evidence="3 4">
    <name type="scientific">Pristionchus fissidentatus</name>
    <dbReference type="NCBI Taxonomy" id="1538716"/>
    <lineage>
        <taxon>Eukaryota</taxon>
        <taxon>Metazoa</taxon>
        <taxon>Ecdysozoa</taxon>
        <taxon>Nematoda</taxon>
        <taxon>Chromadorea</taxon>
        <taxon>Rhabditida</taxon>
        <taxon>Rhabditina</taxon>
        <taxon>Diplogasteromorpha</taxon>
        <taxon>Diplogasteroidea</taxon>
        <taxon>Neodiplogasteridae</taxon>
        <taxon>Pristionchus</taxon>
    </lineage>
</organism>
<dbReference type="PROSITE" id="PS50829">
    <property type="entry name" value="GYF"/>
    <property type="match status" value="1"/>
</dbReference>
<gene>
    <name evidence="3" type="ORF">PFISCL1PPCAC_23364</name>
</gene>
<reference evidence="3" key="1">
    <citation type="submission" date="2023-10" db="EMBL/GenBank/DDBJ databases">
        <title>Genome assembly of Pristionchus species.</title>
        <authorList>
            <person name="Yoshida K."/>
            <person name="Sommer R.J."/>
        </authorList>
    </citation>
    <scope>NUCLEOTIDE SEQUENCE</scope>
    <source>
        <strain evidence="3">RS5133</strain>
    </source>
</reference>
<feature type="compositionally biased region" description="Low complexity" evidence="1">
    <location>
        <begin position="123"/>
        <end position="144"/>
    </location>
</feature>
<dbReference type="Proteomes" id="UP001432322">
    <property type="component" value="Unassembled WGS sequence"/>
</dbReference>
<dbReference type="InterPro" id="IPR035445">
    <property type="entry name" value="GYF-like_dom_sf"/>
</dbReference>
<accession>A0AAV5WQH3</accession>
<dbReference type="SUPFAM" id="SSF55277">
    <property type="entry name" value="GYF domain"/>
    <property type="match status" value="1"/>
</dbReference>
<sequence>RMPYEIYFKYKQNELKGPFTEREVQEWYRKGWFESTFPFYFMEGDEKPEETTKFLTLDELRTRHGVGCPFRLKGNEEGENKKEMEEGIDRMEKELKLLEKKCTEVGQLQKRMEEVEKKLQELSKPSTSATTAAAAASKPAAGATRSSAAAAAPVASAAKTRTHAAAASQAARGTDATHNSTDCMLRQWAAAAPSLGYTPFPPIPGAPPNFDVNAYQKNAAKVAEQYIKNMAKLNQAL</sequence>
<keyword evidence="4" id="KW-1185">Reference proteome</keyword>
<evidence type="ECO:0000256" key="1">
    <source>
        <dbReference type="SAM" id="MobiDB-lite"/>
    </source>
</evidence>
<name>A0AAV5WQH3_9BILA</name>
<evidence type="ECO:0000313" key="4">
    <source>
        <dbReference type="Proteomes" id="UP001432322"/>
    </source>
</evidence>
<feature type="domain" description="GYF" evidence="2">
    <location>
        <begin position="3"/>
        <end position="58"/>
    </location>
</feature>
<dbReference type="AlphaFoldDB" id="A0AAV5WQH3"/>
<comment type="caution">
    <text evidence="3">The sequence shown here is derived from an EMBL/GenBank/DDBJ whole genome shotgun (WGS) entry which is preliminary data.</text>
</comment>
<protein>
    <recommendedName>
        <fullName evidence="2">GYF domain-containing protein</fullName>
    </recommendedName>
</protein>
<dbReference type="EMBL" id="BTSY01000006">
    <property type="protein sequence ID" value="GMT32067.1"/>
    <property type="molecule type" value="Genomic_DNA"/>
</dbReference>